<evidence type="ECO:0000313" key="2">
    <source>
        <dbReference type="Proteomes" id="UP001443914"/>
    </source>
</evidence>
<dbReference type="Proteomes" id="UP001443914">
    <property type="component" value="Unassembled WGS sequence"/>
</dbReference>
<comment type="caution">
    <text evidence="1">The sequence shown here is derived from an EMBL/GenBank/DDBJ whole genome shotgun (WGS) entry which is preliminary data.</text>
</comment>
<name>A0AAW1LIB5_SAPOF</name>
<dbReference type="AlphaFoldDB" id="A0AAW1LIB5"/>
<reference evidence="1" key="1">
    <citation type="submission" date="2024-03" db="EMBL/GenBank/DDBJ databases">
        <title>WGS assembly of Saponaria officinalis var. Norfolk2.</title>
        <authorList>
            <person name="Jenkins J."/>
            <person name="Shu S."/>
            <person name="Grimwood J."/>
            <person name="Barry K."/>
            <person name="Goodstein D."/>
            <person name="Schmutz J."/>
            <person name="Leebens-Mack J."/>
            <person name="Osbourn A."/>
        </authorList>
    </citation>
    <scope>NUCLEOTIDE SEQUENCE [LARGE SCALE GENOMIC DNA]</scope>
    <source>
        <strain evidence="1">JIC</strain>
    </source>
</reference>
<organism evidence="1 2">
    <name type="scientific">Saponaria officinalis</name>
    <name type="common">Common soapwort</name>
    <name type="synonym">Lychnis saponaria</name>
    <dbReference type="NCBI Taxonomy" id="3572"/>
    <lineage>
        <taxon>Eukaryota</taxon>
        <taxon>Viridiplantae</taxon>
        <taxon>Streptophyta</taxon>
        <taxon>Embryophyta</taxon>
        <taxon>Tracheophyta</taxon>
        <taxon>Spermatophyta</taxon>
        <taxon>Magnoliopsida</taxon>
        <taxon>eudicotyledons</taxon>
        <taxon>Gunneridae</taxon>
        <taxon>Pentapetalae</taxon>
        <taxon>Caryophyllales</taxon>
        <taxon>Caryophyllaceae</taxon>
        <taxon>Caryophylleae</taxon>
        <taxon>Saponaria</taxon>
    </lineage>
</organism>
<gene>
    <name evidence="1" type="ORF">RND81_04G109700</name>
</gene>
<evidence type="ECO:0000313" key="1">
    <source>
        <dbReference type="EMBL" id="KAK9734025.1"/>
    </source>
</evidence>
<sequence length="131" mass="14972">MNKSQKNAIRGKRKENWDILDPLVTKTKGAPSKRLRSGIEISLKTSSKRQSRKVLVELKDCDLANREDSFLVDQEHVNLINESQASQILQQSQQEAINNNAIIDHNIRHFPDIALLAQVDSSEIHLGENWY</sequence>
<protein>
    <submittedName>
        <fullName evidence="1">Uncharacterized protein</fullName>
    </submittedName>
</protein>
<dbReference type="EMBL" id="JBDFQZ010000004">
    <property type="protein sequence ID" value="KAK9734025.1"/>
    <property type="molecule type" value="Genomic_DNA"/>
</dbReference>
<proteinExistence type="predicted"/>
<keyword evidence="2" id="KW-1185">Reference proteome</keyword>
<accession>A0AAW1LIB5</accession>